<dbReference type="SUPFAM" id="SSF52402">
    <property type="entry name" value="Adenine nucleotide alpha hydrolases-like"/>
    <property type="match status" value="1"/>
</dbReference>
<dbReference type="Pfam" id="PF00582">
    <property type="entry name" value="Usp"/>
    <property type="match status" value="1"/>
</dbReference>
<evidence type="ECO:0000313" key="4">
    <source>
        <dbReference type="Proteomes" id="UP001320168"/>
    </source>
</evidence>
<protein>
    <submittedName>
        <fullName evidence="3">Universal stress protein</fullName>
    </submittedName>
</protein>
<evidence type="ECO:0000259" key="2">
    <source>
        <dbReference type="Pfam" id="PF00582"/>
    </source>
</evidence>
<evidence type="ECO:0000256" key="1">
    <source>
        <dbReference type="ARBA" id="ARBA00008791"/>
    </source>
</evidence>
<gene>
    <name evidence="3" type="ORF">HOP53_09110</name>
</gene>
<dbReference type="CDD" id="cd00293">
    <property type="entry name" value="USP-like"/>
    <property type="match status" value="1"/>
</dbReference>
<feature type="domain" description="UspA" evidence="2">
    <location>
        <begin position="1"/>
        <end position="147"/>
    </location>
</feature>
<dbReference type="EMBL" id="JABFTX010000002">
    <property type="protein sequence ID" value="MCE8002992.1"/>
    <property type="molecule type" value="Genomic_DNA"/>
</dbReference>
<name>A0ABS9A359_9GAMM</name>
<dbReference type="RefSeq" id="WP_234269757.1">
    <property type="nucleotide sequence ID" value="NZ_JABFTX010000002.1"/>
</dbReference>
<dbReference type="InterPro" id="IPR014729">
    <property type="entry name" value="Rossmann-like_a/b/a_fold"/>
</dbReference>
<dbReference type="PANTHER" id="PTHR46268">
    <property type="entry name" value="STRESS RESPONSE PROTEIN NHAX"/>
    <property type="match status" value="1"/>
</dbReference>
<sequence>MYQTILVPLDGSSHAVKALTIAAQLARASSAALYLLHVTELPDDIGILAGSTGQPFTEERRQELARQSEQRARAAIDSAREAVDLSGLEVKVLIREGRPADTILSQAVDIGVDAIVMGSRGMSELKGMLVGSVSHKITHAAECTVISVT</sequence>
<dbReference type="InterPro" id="IPR006015">
    <property type="entry name" value="Universal_stress_UspA"/>
</dbReference>
<organism evidence="3 4">
    <name type="scientific">Billgrantia ethanolica</name>
    <dbReference type="NCBI Taxonomy" id="2733486"/>
    <lineage>
        <taxon>Bacteria</taxon>
        <taxon>Pseudomonadati</taxon>
        <taxon>Pseudomonadota</taxon>
        <taxon>Gammaproteobacteria</taxon>
        <taxon>Oceanospirillales</taxon>
        <taxon>Halomonadaceae</taxon>
        <taxon>Billgrantia</taxon>
    </lineage>
</organism>
<comment type="similarity">
    <text evidence="1">Belongs to the universal stress protein A family.</text>
</comment>
<dbReference type="Proteomes" id="UP001320168">
    <property type="component" value="Unassembled WGS sequence"/>
</dbReference>
<dbReference type="PRINTS" id="PR01438">
    <property type="entry name" value="UNVRSLSTRESS"/>
</dbReference>
<keyword evidence="4" id="KW-1185">Reference proteome</keyword>
<evidence type="ECO:0000313" key="3">
    <source>
        <dbReference type="EMBL" id="MCE8002992.1"/>
    </source>
</evidence>
<proteinExistence type="inferred from homology"/>
<comment type="caution">
    <text evidence="3">The sequence shown here is derived from an EMBL/GenBank/DDBJ whole genome shotgun (WGS) entry which is preliminary data.</text>
</comment>
<dbReference type="PANTHER" id="PTHR46268:SF6">
    <property type="entry name" value="UNIVERSAL STRESS PROTEIN UP12"/>
    <property type="match status" value="1"/>
</dbReference>
<dbReference type="InterPro" id="IPR006016">
    <property type="entry name" value="UspA"/>
</dbReference>
<accession>A0ABS9A359</accession>
<reference evidence="3 4" key="1">
    <citation type="journal article" date="2021" name="Front. Microbiol.">
        <title>Aerobic Denitrification and Heterotrophic Sulfur Oxidation in the Genus Halomonas Revealed by Six Novel Species Characterizations and Genome-Based Analysis.</title>
        <authorList>
            <person name="Wang L."/>
            <person name="Shao Z."/>
        </authorList>
    </citation>
    <scope>NUCLEOTIDE SEQUENCE [LARGE SCALE GENOMIC DNA]</scope>
    <source>
        <strain evidence="3 4">MCCC 1A11081</strain>
    </source>
</reference>
<dbReference type="Gene3D" id="3.40.50.620">
    <property type="entry name" value="HUPs"/>
    <property type="match status" value="1"/>
</dbReference>